<dbReference type="EMBL" id="CAJNDS010002653">
    <property type="protein sequence ID" value="CAE7557156.1"/>
    <property type="molecule type" value="Genomic_DNA"/>
</dbReference>
<comment type="caution">
    <text evidence="1">The sequence shown here is derived from an EMBL/GenBank/DDBJ whole genome shotgun (WGS) entry which is preliminary data.</text>
</comment>
<evidence type="ECO:0000313" key="1">
    <source>
        <dbReference type="EMBL" id="CAE7557156.1"/>
    </source>
</evidence>
<keyword evidence="2" id="KW-1185">Reference proteome</keyword>
<accession>A0A812U041</accession>
<protein>
    <submittedName>
        <fullName evidence="1">Uncharacterized protein</fullName>
    </submittedName>
</protein>
<organism evidence="1 2">
    <name type="scientific">Symbiodinium natans</name>
    <dbReference type="NCBI Taxonomy" id="878477"/>
    <lineage>
        <taxon>Eukaryota</taxon>
        <taxon>Sar</taxon>
        <taxon>Alveolata</taxon>
        <taxon>Dinophyceae</taxon>
        <taxon>Suessiales</taxon>
        <taxon>Symbiodiniaceae</taxon>
        <taxon>Symbiodinium</taxon>
    </lineage>
</organism>
<evidence type="ECO:0000313" key="2">
    <source>
        <dbReference type="Proteomes" id="UP000604046"/>
    </source>
</evidence>
<dbReference type="OrthoDB" id="436873at2759"/>
<gene>
    <name evidence="1" type="ORF">SNAT2548_LOCUS31345</name>
</gene>
<proteinExistence type="predicted"/>
<reference evidence="1" key="1">
    <citation type="submission" date="2021-02" db="EMBL/GenBank/DDBJ databases">
        <authorList>
            <person name="Dougan E. K."/>
            <person name="Rhodes N."/>
            <person name="Thang M."/>
            <person name="Chan C."/>
        </authorList>
    </citation>
    <scope>NUCLEOTIDE SEQUENCE</scope>
</reference>
<dbReference type="AlphaFoldDB" id="A0A812U041"/>
<sequence length="376" mass="43273">MSGNGEYGFEECLQQEWRRVLGEESTVSYGEYLAVMVRAGKEERLFRKEFATYPDQYMDKELFTATLSKMKLVLDRETTADLLDPEKATELVDQDKSRNCGLGFVPEAANLGSTFTSLDFAAILHEARREELHNKFHSTEAAKMPPLGNKGLKMLLVLVCPKFVAEKGLNNESKCGKLLESMFVSVLDEKLFSLAWLLYEITAEVQEVWNLQYVNMTTIQLAMINFCRMHLLGWMAPTQNRDQETGSGLRTWLLEQFAWGHLSTMQIQKIAELAVLDARSSRIKDLDEIGQANNLNRDIMRLVKNMPRLELGTRFTLRKDKSQDIRTDQEEQEQDHAYAVSLPHEVFAGIWEKYPNVFKKCYSEKLGTWNVEELRT</sequence>
<dbReference type="Proteomes" id="UP000604046">
    <property type="component" value="Unassembled WGS sequence"/>
</dbReference>
<name>A0A812U041_9DINO</name>